<dbReference type="Proteomes" id="UP001055879">
    <property type="component" value="Linkage Group LG06"/>
</dbReference>
<proteinExistence type="predicted"/>
<evidence type="ECO:0000313" key="2">
    <source>
        <dbReference type="Proteomes" id="UP001055879"/>
    </source>
</evidence>
<gene>
    <name evidence="1" type="ORF">L6452_20556</name>
</gene>
<name>A0ACB9BAU6_ARCLA</name>
<evidence type="ECO:0000313" key="1">
    <source>
        <dbReference type="EMBL" id="KAI3719654.1"/>
    </source>
</evidence>
<protein>
    <submittedName>
        <fullName evidence="1">Uncharacterized protein</fullName>
    </submittedName>
</protein>
<organism evidence="1 2">
    <name type="scientific">Arctium lappa</name>
    <name type="common">Greater burdock</name>
    <name type="synonym">Lappa major</name>
    <dbReference type="NCBI Taxonomy" id="4217"/>
    <lineage>
        <taxon>Eukaryota</taxon>
        <taxon>Viridiplantae</taxon>
        <taxon>Streptophyta</taxon>
        <taxon>Embryophyta</taxon>
        <taxon>Tracheophyta</taxon>
        <taxon>Spermatophyta</taxon>
        <taxon>Magnoliopsida</taxon>
        <taxon>eudicotyledons</taxon>
        <taxon>Gunneridae</taxon>
        <taxon>Pentapetalae</taxon>
        <taxon>asterids</taxon>
        <taxon>campanulids</taxon>
        <taxon>Asterales</taxon>
        <taxon>Asteraceae</taxon>
        <taxon>Carduoideae</taxon>
        <taxon>Cardueae</taxon>
        <taxon>Arctiinae</taxon>
        <taxon>Arctium</taxon>
    </lineage>
</organism>
<keyword evidence="2" id="KW-1185">Reference proteome</keyword>
<accession>A0ACB9BAU6</accession>
<dbReference type="EMBL" id="CM042052">
    <property type="protein sequence ID" value="KAI3719654.1"/>
    <property type="molecule type" value="Genomic_DNA"/>
</dbReference>
<reference evidence="1 2" key="2">
    <citation type="journal article" date="2022" name="Mol. Ecol. Resour.">
        <title>The genomes of chicory, endive, great burdock and yacon provide insights into Asteraceae paleo-polyploidization history and plant inulin production.</title>
        <authorList>
            <person name="Fan W."/>
            <person name="Wang S."/>
            <person name="Wang H."/>
            <person name="Wang A."/>
            <person name="Jiang F."/>
            <person name="Liu H."/>
            <person name="Zhao H."/>
            <person name="Xu D."/>
            <person name="Zhang Y."/>
        </authorList>
    </citation>
    <scope>NUCLEOTIDE SEQUENCE [LARGE SCALE GENOMIC DNA]</scope>
    <source>
        <strain evidence="2">cv. Niubang</strain>
    </source>
</reference>
<sequence length="142" mass="15718">MLSSTSVLYYISIVKCFCSTTLYQTWVNFVYISGNMRTGLGSGFYLKNNLKGSTYQIQSLPPLGTPTLWASSPSREGPTYLGTSTTRNGSSSLPPNTIAHTMKRLRSHFQEFCVNIIKINITQNSHSSSHKHSSAVMEDKPS</sequence>
<comment type="caution">
    <text evidence="1">The sequence shown here is derived from an EMBL/GenBank/DDBJ whole genome shotgun (WGS) entry which is preliminary data.</text>
</comment>
<reference evidence="2" key="1">
    <citation type="journal article" date="2022" name="Mol. Ecol. Resour.">
        <title>The genomes of chicory, endive, great burdock and yacon provide insights into Asteraceae palaeo-polyploidization history and plant inulin production.</title>
        <authorList>
            <person name="Fan W."/>
            <person name="Wang S."/>
            <person name="Wang H."/>
            <person name="Wang A."/>
            <person name="Jiang F."/>
            <person name="Liu H."/>
            <person name="Zhao H."/>
            <person name="Xu D."/>
            <person name="Zhang Y."/>
        </authorList>
    </citation>
    <scope>NUCLEOTIDE SEQUENCE [LARGE SCALE GENOMIC DNA]</scope>
    <source>
        <strain evidence="2">cv. Niubang</strain>
    </source>
</reference>